<dbReference type="AlphaFoldDB" id="A7EMB8"/>
<dbReference type="KEGG" id="ssl:SS1G_06466"/>
<reference evidence="2" key="1">
    <citation type="journal article" date="2011" name="PLoS Genet.">
        <title>Genomic analysis of the necrotrophic fungal pathogens Sclerotinia sclerotiorum and Botrytis cinerea.</title>
        <authorList>
            <person name="Amselem J."/>
            <person name="Cuomo C.A."/>
            <person name="van Kan J.A."/>
            <person name="Viaud M."/>
            <person name="Benito E.P."/>
            <person name="Couloux A."/>
            <person name="Coutinho P.M."/>
            <person name="de Vries R.P."/>
            <person name="Dyer P.S."/>
            <person name="Fillinger S."/>
            <person name="Fournier E."/>
            <person name="Gout L."/>
            <person name="Hahn M."/>
            <person name="Kohn L."/>
            <person name="Lapalu N."/>
            <person name="Plummer K.M."/>
            <person name="Pradier J.M."/>
            <person name="Quevillon E."/>
            <person name="Sharon A."/>
            <person name="Simon A."/>
            <person name="ten Have A."/>
            <person name="Tudzynski B."/>
            <person name="Tudzynski P."/>
            <person name="Wincker P."/>
            <person name="Andrew M."/>
            <person name="Anthouard V."/>
            <person name="Beever R.E."/>
            <person name="Beffa R."/>
            <person name="Benoit I."/>
            <person name="Bouzid O."/>
            <person name="Brault B."/>
            <person name="Chen Z."/>
            <person name="Choquer M."/>
            <person name="Collemare J."/>
            <person name="Cotton P."/>
            <person name="Danchin E.G."/>
            <person name="Da Silva C."/>
            <person name="Gautier A."/>
            <person name="Giraud C."/>
            <person name="Giraud T."/>
            <person name="Gonzalez C."/>
            <person name="Grossetete S."/>
            <person name="Guldener U."/>
            <person name="Henrissat B."/>
            <person name="Howlett B.J."/>
            <person name="Kodira C."/>
            <person name="Kretschmer M."/>
            <person name="Lappartient A."/>
            <person name="Leroch M."/>
            <person name="Levis C."/>
            <person name="Mauceli E."/>
            <person name="Neuveglise C."/>
            <person name="Oeser B."/>
            <person name="Pearson M."/>
            <person name="Poulain J."/>
            <person name="Poussereau N."/>
            <person name="Quesneville H."/>
            <person name="Rascle C."/>
            <person name="Schumacher J."/>
            <person name="Segurens B."/>
            <person name="Sexton A."/>
            <person name="Silva E."/>
            <person name="Sirven C."/>
            <person name="Soanes D.M."/>
            <person name="Talbot N.J."/>
            <person name="Templeton M."/>
            <person name="Yandava C."/>
            <person name="Yarden O."/>
            <person name="Zeng Q."/>
            <person name="Rollins J.A."/>
            <person name="Lebrun M.H."/>
            <person name="Dickman M."/>
        </authorList>
    </citation>
    <scope>NUCLEOTIDE SEQUENCE [LARGE SCALE GENOMIC DNA]</scope>
    <source>
        <strain evidence="2">ATCC 18683 / 1980 / Ss-1</strain>
    </source>
</reference>
<dbReference type="EMBL" id="CH476628">
    <property type="protein sequence ID" value="EDO03984.1"/>
    <property type="molecule type" value="Genomic_DNA"/>
</dbReference>
<dbReference type="GeneID" id="5488547"/>
<protein>
    <submittedName>
        <fullName evidence="1">Uncharacterized protein</fullName>
    </submittedName>
</protein>
<proteinExistence type="predicted"/>
<sequence>MRHFFDWPNCNESNQAPGNIGHVLDHMIKKPTNRDRLCGDRIVGFIAIGF</sequence>
<accession>A7EMB8</accession>
<evidence type="ECO:0000313" key="1">
    <source>
        <dbReference type="EMBL" id="EDO03984.1"/>
    </source>
</evidence>
<keyword evidence="2" id="KW-1185">Reference proteome</keyword>
<organism evidence="1 2">
    <name type="scientific">Sclerotinia sclerotiorum (strain ATCC 18683 / 1980 / Ss-1)</name>
    <name type="common">White mold</name>
    <name type="synonym">Whetzelinia sclerotiorum</name>
    <dbReference type="NCBI Taxonomy" id="665079"/>
    <lineage>
        <taxon>Eukaryota</taxon>
        <taxon>Fungi</taxon>
        <taxon>Dikarya</taxon>
        <taxon>Ascomycota</taxon>
        <taxon>Pezizomycotina</taxon>
        <taxon>Leotiomycetes</taxon>
        <taxon>Helotiales</taxon>
        <taxon>Sclerotiniaceae</taxon>
        <taxon>Sclerotinia</taxon>
    </lineage>
</organism>
<name>A7EMB8_SCLS1</name>
<dbReference type="Proteomes" id="UP000001312">
    <property type="component" value="Unassembled WGS sequence"/>
</dbReference>
<evidence type="ECO:0000313" key="2">
    <source>
        <dbReference type="Proteomes" id="UP000001312"/>
    </source>
</evidence>
<dbReference type="RefSeq" id="XP_001592226.1">
    <property type="nucleotide sequence ID" value="XM_001592176.1"/>
</dbReference>
<dbReference type="InParanoid" id="A7EMB8"/>
<gene>
    <name evidence="1" type="ORF">SS1G_06466</name>
</gene>